<comment type="caution">
    <text evidence="2">The sequence shown here is derived from an EMBL/GenBank/DDBJ whole genome shotgun (WGS) entry which is preliminary data.</text>
</comment>
<dbReference type="AlphaFoldDB" id="A0A4V1Q4B6"/>
<proteinExistence type="predicted"/>
<dbReference type="Proteomes" id="UP000290288">
    <property type="component" value="Unassembled WGS sequence"/>
</dbReference>
<accession>A0A4V1Q4B6</accession>
<evidence type="ECO:0000313" key="3">
    <source>
        <dbReference type="Proteomes" id="UP000290288"/>
    </source>
</evidence>
<organism evidence="2 3">
    <name type="scientific">Candolleomyces aberdarensis</name>
    <dbReference type="NCBI Taxonomy" id="2316362"/>
    <lineage>
        <taxon>Eukaryota</taxon>
        <taxon>Fungi</taxon>
        <taxon>Dikarya</taxon>
        <taxon>Basidiomycota</taxon>
        <taxon>Agaricomycotina</taxon>
        <taxon>Agaricomycetes</taxon>
        <taxon>Agaricomycetidae</taxon>
        <taxon>Agaricales</taxon>
        <taxon>Agaricineae</taxon>
        <taxon>Psathyrellaceae</taxon>
        <taxon>Candolleomyces</taxon>
    </lineage>
</organism>
<feature type="signal peptide" evidence="1">
    <location>
        <begin position="1"/>
        <end position="20"/>
    </location>
</feature>
<sequence>MVQASTLLVAAAFIIGPVLAAPTHPHHTHRHIAADSVVERSIDNPDVLDIEAREPNPFSFKKAFRSISRVVKKVAPIALKAAPLLLRRDEEGNVYVRELDEDELAYLQAREPLKLGRIFKKVRGTVGKGLRVANRVASTAQSLGLRELDDGIYFEEREFDPSDFELEERDFEDFDELDAREPFKLGRFFSKAKGVAGKVLRVADKVSSTAHSLGLRELDADEIMEVEARSLDELD</sequence>
<evidence type="ECO:0000256" key="1">
    <source>
        <dbReference type="SAM" id="SignalP"/>
    </source>
</evidence>
<keyword evidence="3" id="KW-1185">Reference proteome</keyword>
<keyword evidence="1" id="KW-0732">Signal</keyword>
<dbReference type="OrthoDB" id="2995467at2759"/>
<evidence type="ECO:0000313" key="2">
    <source>
        <dbReference type="EMBL" id="RXW21518.1"/>
    </source>
</evidence>
<name>A0A4V1Q4B6_9AGAR</name>
<dbReference type="EMBL" id="SDEE01000104">
    <property type="protein sequence ID" value="RXW21518.1"/>
    <property type="molecule type" value="Genomic_DNA"/>
</dbReference>
<protein>
    <submittedName>
        <fullName evidence="2">Uncharacterized protein</fullName>
    </submittedName>
</protein>
<reference evidence="2 3" key="1">
    <citation type="submission" date="2019-01" db="EMBL/GenBank/DDBJ databases">
        <title>Draft genome sequence of Psathyrella aberdarensis IHI B618.</title>
        <authorList>
            <person name="Buettner E."/>
            <person name="Kellner H."/>
        </authorList>
    </citation>
    <scope>NUCLEOTIDE SEQUENCE [LARGE SCALE GENOMIC DNA]</scope>
    <source>
        <strain evidence="2 3">IHI B618</strain>
    </source>
</reference>
<feature type="chain" id="PRO_5020264844" evidence="1">
    <location>
        <begin position="21"/>
        <end position="235"/>
    </location>
</feature>
<gene>
    <name evidence="2" type="ORF">EST38_g4329</name>
</gene>